<sequence length="208" mass="23929">MKQSFFITLFVITLFSCGDAKKPQIDTSREESLSREDKNIGTEEWKLTEIQSIKSDSTTLRNTDYIKLSNGTNSEMSSAIDFLSSHNPSWKGYRETYNEFYTKDKRASIPISYIVKTSKLTLNKILPSYRKSFAKNLANTLWEQDIYVTSSGAQNTILNFTGGIFAANQNIADMQSIIETDARHFGFKQVQYRWYKGASEFTYYNLNK</sequence>
<proteinExistence type="predicted"/>
<protein>
    <recommendedName>
        <fullName evidence="2">Lipoprotein</fullName>
    </recommendedName>
</protein>
<dbReference type="AlphaFoldDB" id="A0A212J5P0"/>
<name>A0A212J5P0_9BACT</name>
<accession>A0A212J5P0</accession>
<dbReference type="RefSeq" id="WP_296947346.1">
    <property type="nucleotide sequence ID" value="NZ_LT599021.1"/>
</dbReference>
<dbReference type="PROSITE" id="PS51257">
    <property type="entry name" value="PROKAR_LIPOPROTEIN"/>
    <property type="match status" value="1"/>
</dbReference>
<dbReference type="EMBL" id="FLUL01000001">
    <property type="protein sequence ID" value="SBV94737.1"/>
    <property type="molecule type" value="Genomic_DNA"/>
</dbReference>
<evidence type="ECO:0008006" key="2">
    <source>
        <dbReference type="Google" id="ProtNLM"/>
    </source>
</evidence>
<reference evidence="1" key="1">
    <citation type="submission" date="2016-04" db="EMBL/GenBank/DDBJ databases">
        <authorList>
            <person name="Evans L.H."/>
            <person name="Alamgir A."/>
            <person name="Owens N."/>
            <person name="Weber N.D."/>
            <person name="Virtaneva K."/>
            <person name="Barbian K."/>
            <person name="Babar A."/>
            <person name="Rosenke K."/>
        </authorList>
    </citation>
    <scope>NUCLEOTIDE SEQUENCE</scope>
    <source>
        <strain evidence="1">86-2</strain>
    </source>
</reference>
<evidence type="ECO:0000313" key="1">
    <source>
        <dbReference type="EMBL" id="SBV94737.1"/>
    </source>
</evidence>
<gene>
    <name evidence="1" type="ORF">KL86DYS2_10782</name>
</gene>
<organism evidence="1">
    <name type="scientific">uncultured Dysgonomonas sp</name>
    <dbReference type="NCBI Taxonomy" id="206096"/>
    <lineage>
        <taxon>Bacteria</taxon>
        <taxon>Pseudomonadati</taxon>
        <taxon>Bacteroidota</taxon>
        <taxon>Bacteroidia</taxon>
        <taxon>Bacteroidales</taxon>
        <taxon>Dysgonomonadaceae</taxon>
        <taxon>Dysgonomonas</taxon>
        <taxon>environmental samples</taxon>
    </lineage>
</organism>